<reference evidence="1" key="2">
    <citation type="submission" date="2024-10" db="UniProtKB">
        <authorList>
            <consortium name="EnsemblProtists"/>
        </authorList>
    </citation>
    <scope>IDENTIFICATION</scope>
</reference>
<dbReference type="KEGG" id="ehx:EMIHUDRAFT_215006"/>
<reference evidence="2" key="1">
    <citation type="journal article" date="2013" name="Nature">
        <title>Pan genome of the phytoplankton Emiliania underpins its global distribution.</title>
        <authorList>
            <person name="Read B.A."/>
            <person name="Kegel J."/>
            <person name="Klute M.J."/>
            <person name="Kuo A."/>
            <person name="Lefebvre S.C."/>
            <person name="Maumus F."/>
            <person name="Mayer C."/>
            <person name="Miller J."/>
            <person name="Monier A."/>
            <person name="Salamov A."/>
            <person name="Young J."/>
            <person name="Aguilar M."/>
            <person name="Claverie J.M."/>
            <person name="Frickenhaus S."/>
            <person name="Gonzalez K."/>
            <person name="Herman E.K."/>
            <person name="Lin Y.C."/>
            <person name="Napier J."/>
            <person name="Ogata H."/>
            <person name="Sarno A.F."/>
            <person name="Shmutz J."/>
            <person name="Schroeder D."/>
            <person name="de Vargas C."/>
            <person name="Verret F."/>
            <person name="von Dassow P."/>
            <person name="Valentin K."/>
            <person name="Van de Peer Y."/>
            <person name="Wheeler G."/>
            <person name="Dacks J.B."/>
            <person name="Delwiche C.F."/>
            <person name="Dyhrman S.T."/>
            <person name="Glockner G."/>
            <person name="John U."/>
            <person name="Richards T."/>
            <person name="Worden A.Z."/>
            <person name="Zhang X."/>
            <person name="Grigoriev I.V."/>
            <person name="Allen A.E."/>
            <person name="Bidle K."/>
            <person name="Borodovsky M."/>
            <person name="Bowler C."/>
            <person name="Brownlee C."/>
            <person name="Cock J.M."/>
            <person name="Elias M."/>
            <person name="Gladyshev V.N."/>
            <person name="Groth M."/>
            <person name="Guda C."/>
            <person name="Hadaegh A."/>
            <person name="Iglesias-Rodriguez M.D."/>
            <person name="Jenkins J."/>
            <person name="Jones B.M."/>
            <person name="Lawson T."/>
            <person name="Leese F."/>
            <person name="Lindquist E."/>
            <person name="Lobanov A."/>
            <person name="Lomsadze A."/>
            <person name="Malik S.B."/>
            <person name="Marsh M.E."/>
            <person name="Mackinder L."/>
            <person name="Mock T."/>
            <person name="Mueller-Roeber B."/>
            <person name="Pagarete A."/>
            <person name="Parker M."/>
            <person name="Probert I."/>
            <person name="Quesneville H."/>
            <person name="Raines C."/>
            <person name="Rensing S.A."/>
            <person name="Riano-Pachon D.M."/>
            <person name="Richier S."/>
            <person name="Rokitta S."/>
            <person name="Shiraiwa Y."/>
            <person name="Soanes D.M."/>
            <person name="van der Giezen M."/>
            <person name="Wahlund T.M."/>
            <person name="Williams B."/>
            <person name="Wilson W."/>
            <person name="Wolfe G."/>
            <person name="Wurch L.L."/>
        </authorList>
    </citation>
    <scope>NUCLEOTIDE SEQUENCE</scope>
</reference>
<dbReference type="GeneID" id="17257282"/>
<evidence type="ECO:0000313" key="2">
    <source>
        <dbReference type="Proteomes" id="UP000013827"/>
    </source>
</evidence>
<dbReference type="AlphaFoldDB" id="A0A0D3IIS2"/>
<dbReference type="InterPro" id="IPR029028">
    <property type="entry name" value="Alpha/beta_knot_MTases"/>
</dbReference>
<protein>
    <recommendedName>
        <fullName evidence="3">tRNA/rRNA methyltransferase SpoU type domain-containing protein</fullName>
    </recommendedName>
</protein>
<dbReference type="PaxDb" id="2903-EOD11157"/>
<accession>A0A0D3IIS2</accession>
<dbReference type="SUPFAM" id="SSF75217">
    <property type="entry name" value="alpha/beta knot"/>
    <property type="match status" value="1"/>
</dbReference>
<dbReference type="InterPro" id="IPR029026">
    <property type="entry name" value="tRNA_m1G_MTases_N"/>
</dbReference>
<keyword evidence="2" id="KW-1185">Reference proteome</keyword>
<dbReference type="EnsemblProtists" id="EOD11157">
    <property type="protein sequence ID" value="EOD11157"/>
    <property type="gene ID" value="EMIHUDRAFT_215006"/>
</dbReference>
<evidence type="ECO:0000313" key="1">
    <source>
        <dbReference type="EnsemblProtists" id="EOD11157"/>
    </source>
</evidence>
<organism evidence="1 2">
    <name type="scientific">Emiliania huxleyi (strain CCMP1516)</name>
    <dbReference type="NCBI Taxonomy" id="280463"/>
    <lineage>
        <taxon>Eukaryota</taxon>
        <taxon>Haptista</taxon>
        <taxon>Haptophyta</taxon>
        <taxon>Prymnesiophyceae</taxon>
        <taxon>Isochrysidales</taxon>
        <taxon>Noelaerhabdaceae</taxon>
        <taxon>Emiliania</taxon>
    </lineage>
</organism>
<dbReference type="Proteomes" id="UP000013827">
    <property type="component" value="Unassembled WGS sequence"/>
</dbReference>
<evidence type="ECO:0008006" key="3">
    <source>
        <dbReference type="Google" id="ProtNLM"/>
    </source>
</evidence>
<dbReference type="HOGENOM" id="CLU_082656_0_0_1"/>
<dbReference type="Gene3D" id="3.40.1280.10">
    <property type="match status" value="2"/>
</dbReference>
<dbReference type="RefSeq" id="XP_005763586.1">
    <property type="nucleotide sequence ID" value="XM_005763529.1"/>
</dbReference>
<proteinExistence type="predicted"/>
<name>A0A0D3IIS2_EMIH1</name>
<sequence length="264" mass="28697">MAAEPAADADFAAFLIVRKNRDSCIHWLLTYCQAIEREWSDAELRRRRLASLRRCLASLAEHAHADCRELAPLAPRMLHSTDFDERHFLNLVLPIERRHSRGLRDDELHGADSPPAQGGARDVCDHLRSAFNVGSIFRTAECLGVSRLVLRRRAETAIDELRAAGVPVVAVETVAGAPYAHEFAFPPPPAGCALLLGNERRGAGVGPGRLFPEARPRARAARALRRGCLKNSLNVAVALGMCAHEAARQWAVGGKEAAGDAVGK</sequence>